<proteinExistence type="inferred from homology"/>
<keyword evidence="11" id="KW-0521">NADP</keyword>
<evidence type="ECO:0000256" key="26">
    <source>
        <dbReference type="ARBA" id="ARBA00048066"/>
    </source>
</evidence>
<comment type="catalytic activity">
    <reaction evidence="24">
        <text>13,14-dihydro-15-oxo-prostaglandin F1alpha + NADP(+) = 15-oxoprostaglandin F1alpha + NADPH + H(+)</text>
        <dbReference type="Rhea" id="RHEA:50592"/>
        <dbReference type="ChEBI" id="CHEBI:15378"/>
        <dbReference type="ChEBI" id="CHEBI:57783"/>
        <dbReference type="ChEBI" id="CHEBI:58349"/>
        <dbReference type="ChEBI" id="CHEBI:79072"/>
        <dbReference type="ChEBI" id="CHEBI:133411"/>
    </reaction>
    <physiologicalReaction direction="right-to-left" evidence="24">
        <dbReference type="Rhea" id="RHEA:50594"/>
    </physiologicalReaction>
</comment>
<evidence type="ECO:0000256" key="22">
    <source>
        <dbReference type="ARBA" id="ARBA00047742"/>
    </source>
</evidence>
<evidence type="ECO:0000313" key="37">
    <source>
        <dbReference type="Proteomes" id="UP001307889"/>
    </source>
</evidence>
<evidence type="ECO:0000256" key="25">
    <source>
        <dbReference type="ARBA" id="ARBA00047903"/>
    </source>
</evidence>
<comment type="catalytic activity">
    <reaction evidence="20">
        <text>octanal + NADP(+) = (2E)-octenal + NADPH + H(+)</text>
        <dbReference type="Rhea" id="RHEA:50780"/>
        <dbReference type="ChEBI" id="CHEBI:15378"/>
        <dbReference type="ChEBI" id="CHEBI:17935"/>
        <dbReference type="ChEBI" id="CHEBI:57783"/>
        <dbReference type="ChEBI" id="CHEBI:58349"/>
        <dbReference type="ChEBI" id="CHEBI:61748"/>
    </reaction>
    <physiologicalReaction direction="right-to-left" evidence="20">
        <dbReference type="Rhea" id="RHEA:50782"/>
    </physiologicalReaction>
</comment>
<name>A0ABN7B9F0_9HEMI</name>
<evidence type="ECO:0000256" key="2">
    <source>
        <dbReference type="ARBA" id="ARBA00010460"/>
    </source>
</evidence>
<protein>
    <recommendedName>
        <fullName evidence="6">Prostaglandin reductase 1</fullName>
        <ecNumber evidence="4">1.3.1.48</ecNumber>
        <ecNumber evidence="5">1.3.1.74</ecNumber>
    </recommendedName>
    <alternativeName>
        <fullName evidence="19">15-oxoprostaglandin 13-reductase</fullName>
    </alternativeName>
    <alternativeName>
        <fullName evidence="17">Dithiolethione-inducible gene 1 protein</fullName>
    </alternativeName>
    <alternativeName>
        <fullName evidence="16">Leukotriene B4 12-hydroxydehydrogenase</fullName>
    </alternativeName>
    <alternativeName>
        <fullName evidence="18">NAD(P)H-dependent alkenal/one oxidoreductase</fullName>
    </alternativeName>
</protein>
<evidence type="ECO:0000313" key="36">
    <source>
        <dbReference type="EMBL" id="BET01008.1"/>
    </source>
</evidence>
<evidence type="ECO:0000256" key="15">
    <source>
        <dbReference type="ARBA" id="ARBA00023278"/>
    </source>
</evidence>
<evidence type="ECO:0000256" key="13">
    <source>
        <dbReference type="ARBA" id="ARBA00023002"/>
    </source>
</evidence>
<dbReference type="Proteomes" id="UP001307889">
    <property type="component" value="Chromosome 12"/>
</dbReference>
<dbReference type="Gene3D" id="3.40.50.720">
    <property type="entry name" value="NAD(P)-binding Rossmann-like Domain"/>
    <property type="match status" value="1"/>
</dbReference>
<keyword evidence="7" id="KW-0963">Cytoplasm</keyword>
<evidence type="ECO:0000256" key="24">
    <source>
        <dbReference type="ARBA" id="ARBA00047878"/>
    </source>
</evidence>
<organism evidence="36 37">
    <name type="scientific">Nesidiocoris tenuis</name>
    <dbReference type="NCBI Taxonomy" id="355587"/>
    <lineage>
        <taxon>Eukaryota</taxon>
        <taxon>Metazoa</taxon>
        <taxon>Ecdysozoa</taxon>
        <taxon>Arthropoda</taxon>
        <taxon>Hexapoda</taxon>
        <taxon>Insecta</taxon>
        <taxon>Pterygota</taxon>
        <taxon>Neoptera</taxon>
        <taxon>Paraneoptera</taxon>
        <taxon>Hemiptera</taxon>
        <taxon>Heteroptera</taxon>
        <taxon>Panheteroptera</taxon>
        <taxon>Cimicomorpha</taxon>
        <taxon>Miridae</taxon>
        <taxon>Dicyphina</taxon>
        <taxon>Nesidiocoris</taxon>
    </lineage>
</organism>
<evidence type="ECO:0000256" key="11">
    <source>
        <dbReference type="ARBA" id="ARBA00022857"/>
    </source>
</evidence>
<comment type="catalytic activity">
    <reaction evidence="27">
        <text>13,14-dihydro-15-oxo-PGF2alpha + NADP(+) = 15-oxoprostaglandin F2alpha + NADPH + H(+)</text>
        <dbReference type="Rhea" id="RHEA:50588"/>
        <dbReference type="ChEBI" id="CHEBI:15378"/>
        <dbReference type="ChEBI" id="CHEBI:57783"/>
        <dbReference type="ChEBI" id="CHEBI:58349"/>
        <dbReference type="ChEBI" id="CHEBI:133374"/>
        <dbReference type="ChEBI" id="CHEBI:133409"/>
    </reaction>
    <physiologicalReaction direction="right-to-left" evidence="27">
        <dbReference type="Rhea" id="RHEA:50590"/>
    </physiologicalReaction>
</comment>
<dbReference type="InterPro" id="IPR036291">
    <property type="entry name" value="NAD(P)-bd_dom_sf"/>
</dbReference>
<dbReference type="EC" id="1.3.1.48" evidence="4"/>
<reference evidence="36 37" key="1">
    <citation type="submission" date="2023-09" db="EMBL/GenBank/DDBJ databases">
        <title>Nesidiocoris tenuis whole genome shotgun sequence.</title>
        <authorList>
            <person name="Shibata T."/>
            <person name="Shimoda M."/>
            <person name="Kobayashi T."/>
            <person name="Uehara T."/>
        </authorList>
    </citation>
    <scope>NUCLEOTIDE SEQUENCE [LARGE SCALE GENOMIC DNA]</scope>
    <source>
        <strain evidence="36 37">Japan</strain>
    </source>
</reference>
<evidence type="ECO:0000256" key="5">
    <source>
        <dbReference type="ARBA" id="ARBA00012410"/>
    </source>
</evidence>
<evidence type="ECO:0000256" key="8">
    <source>
        <dbReference type="ARBA" id="ARBA00022501"/>
    </source>
</evidence>
<evidence type="ECO:0000256" key="34">
    <source>
        <dbReference type="ARBA" id="ARBA00049368"/>
    </source>
</evidence>
<comment type="catalytic activity">
    <reaction evidence="28">
        <text>4-hydroxynonanal + NADP(+) = (E)-4-hydroxynon-2-enal + NADPH + H(+)</text>
        <dbReference type="Rhea" id="RHEA:64736"/>
        <dbReference type="ChEBI" id="CHEBI:15378"/>
        <dbReference type="ChEBI" id="CHEBI:57783"/>
        <dbReference type="ChEBI" id="CHEBI:58349"/>
        <dbReference type="ChEBI" id="CHEBI:58968"/>
        <dbReference type="ChEBI" id="CHEBI:156112"/>
    </reaction>
    <physiologicalReaction direction="right-to-left" evidence="28">
        <dbReference type="Rhea" id="RHEA:64738"/>
    </physiologicalReaction>
</comment>
<dbReference type="Pfam" id="PF16884">
    <property type="entry name" value="ADH_N_2"/>
    <property type="match status" value="1"/>
</dbReference>
<evidence type="ECO:0000256" key="33">
    <source>
        <dbReference type="ARBA" id="ARBA00049179"/>
    </source>
</evidence>
<comment type="catalytic activity">
    <reaction evidence="30">
        <text>6-trans-leukotriene B4 + NADP(+) = 12-oxo-(5S)-hydroxy-(6E,8E,10E,14Z)-eicosatetraenoate + NADPH + H(+)</text>
        <dbReference type="Rhea" id="RHEA:51204"/>
        <dbReference type="ChEBI" id="CHEBI:15378"/>
        <dbReference type="ChEBI" id="CHEBI:57783"/>
        <dbReference type="ChEBI" id="CHEBI:58349"/>
        <dbReference type="ChEBI" id="CHEBI:90723"/>
        <dbReference type="ChEBI" id="CHEBI:133974"/>
    </reaction>
    <physiologicalReaction direction="left-to-right" evidence="30">
        <dbReference type="Rhea" id="RHEA:51205"/>
    </physiologicalReaction>
</comment>
<keyword evidence="12" id="KW-0007">Acetylation</keyword>
<evidence type="ECO:0000256" key="16">
    <source>
        <dbReference type="ARBA" id="ARBA00031851"/>
    </source>
</evidence>
<comment type="catalytic activity">
    <reaction evidence="25">
        <text>dodecanal + NADP(+) = (2E)-dodecenal + NADPH + H(+)</text>
        <dbReference type="Rhea" id="RHEA:50784"/>
        <dbReference type="ChEBI" id="CHEBI:15378"/>
        <dbReference type="ChEBI" id="CHEBI:27836"/>
        <dbReference type="ChEBI" id="CHEBI:57783"/>
        <dbReference type="ChEBI" id="CHEBI:58349"/>
        <dbReference type="ChEBI" id="CHEBI:133741"/>
    </reaction>
    <physiologicalReaction direction="right-to-left" evidence="25">
        <dbReference type="Rhea" id="RHEA:50786"/>
    </physiologicalReaction>
</comment>
<evidence type="ECO:0000256" key="31">
    <source>
        <dbReference type="ARBA" id="ARBA00049068"/>
    </source>
</evidence>
<dbReference type="CDD" id="cd08294">
    <property type="entry name" value="leukotriene_B4_DH_like"/>
    <property type="match status" value="1"/>
</dbReference>
<sequence>MQMKKYILKSHPVGEPKVSDFELVTEEVPALKDGEILLESVFLSVDPYMRYKASMIPQGGVMPGQVVARVADSKNAAYKKGVHVLASCGWQSHVVGDPEKMKSSFDDSKDRLTILPDMGGVSPSLALGVLGMPGITALYGLIDLTQPKAGETLVVSGAAGAVGSVVGQIGKILGMKVIGFAGADDKVAWLKDELGFDYAYNYKTTTVAKALKESAPDGVDVYFDNVGGQIAYDVMLRMKQFGRVSCCGAIASYNDLGVPSKPPLAPAVQIPIISNQLSCHGFIVTRWMNKWQEGVLQLLGYVKQGKLKYKETVTDGFEKMPNAFIELLRGANTGKAIVKA</sequence>
<keyword evidence="8" id="KW-0644">Prostaglandin metabolism</keyword>
<evidence type="ECO:0000256" key="27">
    <source>
        <dbReference type="ARBA" id="ARBA00048290"/>
    </source>
</evidence>
<evidence type="ECO:0000256" key="20">
    <source>
        <dbReference type="ARBA" id="ARBA00047461"/>
    </source>
</evidence>
<evidence type="ECO:0000259" key="35">
    <source>
        <dbReference type="SMART" id="SM00829"/>
    </source>
</evidence>
<evidence type="ECO:0000256" key="7">
    <source>
        <dbReference type="ARBA" id="ARBA00022490"/>
    </source>
</evidence>
<dbReference type="InterPro" id="IPR045010">
    <property type="entry name" value="MDR_fam"/>
</dbReference>
<comment type="subcellular location">
    <subcellularLocation>
        <location evidence="1">Cytoplasm</location>
    </subcellularLocation>
</comment>
<evidence type="ECO:0000256" key="12">
    <source>
        <dbReference type="ARBA" id="ARBA00022990"/>
    </source>
</evidence>
<keyword evidence="15" id="KW-0379">Hydroxylation</keyword>
<dbReference type="SUPFAM" id="SSF50129">
    <property type="entry name" value="GroES-like"/>
    <property type="match status" value="2"/>
</dbReference>
<evidence type="ECO:0000256" key="4">
    <source>
        <dbReference type="ARBA" id="ARBA00011981"/>
    </source>
</evidence>
<feature type="domain" description="Enoyl reductase (ER)" evidence="35">
    <location>
        <begin position="17"/>
        <end position="338"/>
    </location>
</feature>
<keyword evidence="14" id="KW-0443">Lipid metabolism</keyword>
<keyword evidence="13" id="KW-0560">Oxidoreductase</keyword>
<dbReference type="Gene3D" id="3.90.180.10">
    <property type="entry name" value="Medium-chain alcohol dehydrogenases, catalytic domain"/>
    <property type="match status" value="1"/>
</dbReference>
<comment type="catalytic activity">
    <reaction evidence="32">
        <text>13,14-dihydro-15-oxo-prostaglandin E1 + NADP(+) = 15-oxoprostaglandin E1 + NADPH + H(+)</text>
        <dbReference type="Rhea" id="RHEA:50584"/>
        <dbReference type="ChEBI" id="CHEBI:15378"/>
        <dbReference type="ChEBI" id="CHEBI:57401"/>
        <dbReference type="ChEBI" id="CHEBI:57783"/>
        <dbReference type="ChEBI" id="CHEBI:58349"/>
        <dbReference type="ChEBI" id="CHEBI:133408"/>
    </reaction>
    <physiologicalReaction direction="right-to-left" evidence="32">
        <dbReference type="Rhea" id="RHEA:50586"/>
    </physiologicalReaction>
</comment>
<keyword evidence="37" id="KW-1185">Reference proteome</keyword>
<comment type="catalytic activity">
    <reaction evidence="22">
        <text>pentan-2-one + NADP(+) = (E)-pent-3-en-2-one + NADPH + H(+)</text>
        <dbReference type="Rhea" id="RHEA:50788"/>
        <dbReference type="ChEBI" id="CHEBI:15378"/>
        <dbReference type="ChEBI" id="CHEBI:16472"/>
        <dbReference type="ChEBI" id="CHEBI:57783"/>
        <dbReference type="ChEBI" id="CHEBI:58349"/>
        <dbReference type="ChEBI" id="CHEBI:145276"/>
    </reaction>
    <physiologicalReaction direction="right-to-left" evidence="22">
        <dbReference type="Rhea" id="RHEA:50790"/>
    </physiologicalReaction>
</comment>
<evidence type="ECO:0000256" key="6">
    <source>
        <dbReference type="ARBA" id="ARBA00020651"/>
    </source>
</evidence>
<dbReference type="InterPro" id="IPR013149">
    <property type="entry name" value="ADH-like_C"/>
</dbReference>
<comment type="catalytic activity">
    <reaction evidence="29">
        <text>20-hydroxy-leukotriene B4 + NADP(+) = 12-oxo-20-hydroxy-leukotriene B4 + NADPH + H(+)</text>
        <dbReference type="Rhea" id="RHEA:51208"/>
        <dbReference type="ChEBI" id="CHEBI:15378"/>
        <dbReference type="ChEBI" id="CHEBI:57460"/>
        <dbReference type="ChEBI" id="CHEBI:57783"/>
        <dbReference type="ChEBI" id="CHEBI:58349"/>
        <dbReference type="ChEBI" id="CHEBI:133346"/>
    </reaction>
    <physiologicalReaction direction="left-to-right" evidence="29">
        <dbReference type="Rhea" id="RHEA:51209"/>
    </physiologicalReaction>
</comment>
<evidence type="ECO:0000256" key="14">
    <source>
        <dbReference type="ARBA" id="ARBA00023098"/>
    </source>
</evidence>
<comment type="catalytic activity">
    <reaction evidence="21">
        <text>decanal + NADP(+) = (2E)-decenal + NADPH + H(+)</text>
        <dbReference type="Rhea" id="RHEA:50612"/>
        <dbReference type="ChEBI" id="CHEBI:15378"/>
        <dbReference type="ChEBI" id="CHEBI:31457"/>
        <dbReference type="ChEBI" id="CHEBI:57783"/>
        <dbReference type="ChEBI" id="CHEBI:58349"/>
        <dbReference type="ChEBI" id="CHEBI:133455"/>
    </reaction>
    <physiologicalReaction direction="right-to-left" evidence="21">
        <dbReference type="Rhea" id="RHEA:50614"/>
    </physiologicalReaction>
</comment>
<evidence type="ECO:0000256" key="10">
    <source>
        <dbReference type="ARBA" id="ARBA00022832"/>
    </source>
</evidence>
<evidence type="ECO:0000256" key="29">
    <source>
        <dbReference type="ARBA" id="ARBA00048591"/>
    </source>
</evidence>
<accession>A0ABN7B9F0</accession>
<keyword evidence="10" id="KW-0276">Fatty acid metabolism</keyword>
<evidence type="ECO:0000256" key="28">
    <source>
        <dbReference type="ARBA" id="ARBA00048387"/>
    </source>
</evidence>
<comment type="catalytic activity">
    <reaction evidence="26">
        <text>nonan-2-one + NADP(+) = (3E)-nonen-2-one + NADPH + H(+)</text>
        <dbReference type="Rhea" id="RHEA:50616"/>
        <dbReference type="ChEBI" id="CHEBI:15378"/>
        <dbReference type="ChEBI" id="CHEBI:57783"/>
        <dbReference type="ChEBI" id="CHEBI:58349"/>
        <dbReference type="ChEBI" id="CHEBI:77927"/>
        <dbReference type="ChEBI" id="CHEBI:133457"/>
    </reaction>
    <physiologicalReaction direction="right-to-left" evidence="26">
        <dbReference type="Rhea" id="RHEA:50618"/>
    </physiologicalReaction>
</comment>
<dbReference type="Pfam" id="PF00107">
    <property type="entry name" value="ADH_zinc_N"/>
    <property type="match status" value="1"/>
</dbReference>
<dbReference type="PANTHER" id="PTHR43205:SF7">
    <property type="entry name" value="PROSTAGLANDIN REDUCTASE 1"/>
    <property type="match status" value="1"/>
</dbReference>
<evidence type="ECO:0000256" key="23">
    <source>
        <dbReference type="ARBA" id="ARBA00047871"/>
    </source>
</evidence>
<dbReference type="InterPro" id="IPR014190">
    <property type="entry name" value="PTGR1"/>
</dbReference>
<comment type="subunit">
    <text evidence="3">Monomer or homodimer.</text>
</comment>
<evidence type="ECO:0000256" key="17">
    <source>
        <dbReference type="ARBA" id="ARBA00032255"/>
    </source>
</evidence>
<comment type="catalytic activity">
    <reaction evidence="23">
        <text>leukotriene B4 + NADP(+) = 12-oxo-leukotriene B4 + NADPH + H(+)</text>
        <dbReference type="Rhea" id="RHEA:50608"/>
        <dbReference type="ChEBI" id="CHEBI:15378"/>
        <dbReference type="ChEBI" id="CHEBI:57461"/>
        <dbReference type="ChEBI" id="CHEBI:57783"/>
        <dbReference type="ChEBI" id="CHEBI:58349"/>
        <dbReference type="ChEBI" id="CHEBI:133309"/>
    </reaction>
    <physiologicalReaction direction="left-to-right" evidence="23">
        <dbReference type="Rhea" id="RHEA:50609"/>
    </physiologicalReaction>
</comment>
<evidence type="ECO:0000256" key="30">
    <source>
        <dbReference type="ARBA" id="ARBA00048953"/>
    </source>
</evidence>
<evidence type="ECO:0000256" key="21">
    <source>
        <dbReference type="ARBA" id="ARBA00047617"/>
    </source>
</evidence>
<evidence type="ECO:0000256" key="3">
    <source>
        <dbReference type="ARBA" id="ARBA00011852"/>
    </source>
</evidence>
<dbReference type="SUPFAM" id="SSF51735">
    <property type="entry name" value="NAD(P)-binding Rossmann-fold domains"/>
    <property type="match status" value="1"/>
</dbReference>
<gene>
    <name evidence="36" type="ORF">NTJ_13824</name>
</gene>
<evidence type="ECO:0000256" key="1">
    <source>
        <dbReference type="ARBA" id="ARBA00004496"/>
    </source>
</evidence>
<comment type="catalytic activity">
    <reaction evidence="34">
        <text>hexanal + NADP(+) = (E)-hex-2-enal + NADPH + H(+)</text>
        <dbReference type="Rhea" id="RHEA:50776"/>
        <dbReference type="ChEBI" id="CHEBI:15378"/>
        <dbReference type="ChEBI" id="CHEBI:28913"/>
        <dbReference type="ChEBI" id="CHEBI:57783"/>
        <dbReference type="ChEBI" id="CHEBI:58349"/>
        <dbReference type="ChEBI" id="CHEBI:88528"/>
    </reaction>
    <physiologicalReaction direction="right-to-left" evidence="34">
        <dbReference type="Rhea" id="RHEA:50778"/>
    </physiologicalReaction>
</comment>
<comment type="catalytic activity">
    <reaction evidence="33">
        <text>an n-alkanal + NADP(+) = an alk-2-enal + NADPH + H(+)</text>
        <dbReference type="Rhea" id="RHEA:13737"/>
        <dbReference type="ChEBI" id="CHEBI:12834"/>
        <dbReference type="ChEBI" id="CHEBI:13757"/>
        <dbReference type="ChEBI" id="CHEBI:15378"/>
        <dbReference type="ChEBI" id="CHEBI:57783"/>
        <dbReference type="ChEBI" id="CHEBI:58349"/>
        <dbReference type="EC" id="1.3.1.74"/>
    </reaction>
    <physiologicalReaction direction="right-to-left" evidence="33">
        <dbReference type="Rhea" id="RHEA:13739"/>
    </physiologicalReaction>
</comment>
<dbReference type="InterPro" id="IPR041694">
    <property type="entry name" value="ADH_N_2"/>
</dbReference>
<evidence type="ECO:0000256" key="9">
    <source>
        <dbReference type="ARBA" id="ARBA00022553"/>
    </source>
</evidence>
<evidence type="ECO:0000256" key="32">
    <source>
        <dbReference type="ARBA" id="ARBA00049070"/>
    </source>
</evidence>
<comment type="catalytic activity">
    <reaction evidence="31">
        <text>(5S,12S)-dihydroxy-(6E,10E,12E,14Z)-eicosatetraenoate + NADP(+) = 12-oxo-(5S)-hydroxy-(6E,8E,10E,14Z)-eicosatetraenoate + NADPH + H(+)</text>
        <dbReference type="Rhea" id="RHEA:51212"/>
        <dbReference type="ChEBI" id="CHEBI:15378"/>
        <dbReference type="ChEBI" id="CHEBI:57783"/>
        <dbReference type="ChEBI" id="CHEBI:58349"/>
        <dbReference type="ChEBI" id="CHEBI:133974"/>
        <dbReference type="ChEBI" id="CHEBI:133975"/>
    </reaction>
    <physiologicalReaction direction="left-to-right" evidence="31">
        <dbReference type="Rhea" id="RHEA:51213"/>
    </physiologicalReaction>
</comment>
<evidence type="ECO:0000256" key="18">
    <source>
        <dbReference type="ARBA" id="ARBA00032297"/>
    </source>
</evidence>
<dbReference type="PANTHER" id="PTHR43205">
    <property type="entry name" value="PROSTAGLANDIN REDUCTASE"/>
    <property type="match status" value="1"/>
</dbReference>
<dbReference type="InterPro" id="IPR020843">
    <property type="entry name" value="ER"/>
</dbReference>
<dbReference type="InterPro" id="IPR011032">
    <property type="entry name" value="GroES-like_sf"/>
</dbReference>
<comment type="similarity">
    <text evidence="2">Belongs to the NADP-dependent oxidoreductase L4BD family.</text>
</comment>
<dbReference type="SMART" id="SM00829">
    <property type="entry name" value="PKS_ER"/>
    <property type="match status" value="1"/>
</dbReference>
<keyword evidence="9" id="KW-0597">Phosphoprotein</keyword>
<dbReference type="EMBL" id="AP028920">
    <property type="protein sequence ID" value="BET01008.1"/>
    <property type="molecule type" value="Genomic_DNA"/>
</dbReference>
<dbReference type="EC" id="1.3.1.74" evidence="5"/>
<evidence type="ECO:0000256" key="19">
    <source>
        <dbReference type="ARBA" id="ARBA00033119"/>
    </source>
</evidence>